<dbReference type="InterPro" id="IPR011009">
    <property type="entry name" value="Kinase-like_dom_sf"/>
</dbReference>
<evidence type="ECO:0000313" key="2">
    <source>
        <dbReference type="EMBL" id="AXI78974.1"/>
    </source>
</evidence>
<dbReference type="Proteomes" id="UP000249340">
    <property type="component" value="Chromosome"/>
</dbReference>
<keyword evidence="3" id="KW-1185">Reference proteome</keyword>
<dbReference type="EMBL" id="CP031264">
    <property type="protein sequence ID" value="AXI78974.1"/>
    <property type="molecule type" value="Genomic_DNA"/>
</dbReference>
<keyword evidence="2" id="KW-0808">Transferase</keyword>
<protein>
    <submittedName>
        <fullName evidence="2">Aminoglycoside phosphotransferase</fullName>
    </submittedName>
</protein>
<accession>A0A345SZ19</accession>
<dbReference type="Gene3D" id="3.90.1200.10">
    <property type="match status" value="1"/>
</dbReference>
<reference evidence="3" key="1">
    <citation type="submission" date="2018-07" db="EMBL/GenBank/DDBJ databases">
        <title>Streptacidiphilus bronchialis DSM 106435 chromosome.</title>
        <authorList>
            <person name="Batra D."/>
            <person name="Gulvik C.A."/>
        </authorList>
    </citation>
    <scope>NUCLEOTIDE SEQUENCE [LARGE SCALE GENOMIC DNA]</scope>
    <source>
        <strain evidence="3">DSM 106435</strain>
    </source>
</reference>
<dbReference type="KEGG" id="stri:C7M71_017695"/>
<dbReference type="SUPFAM" id="SSF56112">
    <property type="entry name" value="Protein kinase-like (PK-like)"/>
    <property type="match status" value="1"/>
</dbReference>
<feature type="region of interest" description="Disordered" evidence="1">
    <location>
        <begin position="1"/>
        <end position="32"/>
    </location>
</feature>
<name>A0A345SZ19_9ACTN</name>
<gene>
    <name evidence="2" type="ORF">C7M71_017695</name>
</gene>
<feature type="compositionally biased region" description="Pro residues" evidence="1">
    <location>
        <begin position="17"/>
        <end position="30"/>
    </location>
</feature>
<dbReference type="Gene3D" id="3.30.200.20">
    <property type="entry name" value="Phosphorylase Kinase, domain 1"/>
    <property type="match status" value="1"/>
</dbReference>
<organism evidence="2 3">
    <name type="scientific">Peterkaempfera bronchialis</name>
    <dbReference type="NCBI Taxonomy" id="2126346"/>
    <lineage>
        <taxon>Bacteria</taxon>
        <taxon>Bacillati</taxon>
        <taxon>Actinomycetota</taxon>
        <taxon>Actinomycetes</taxon>
        <taxon>Kitasatosporales</taxon>
        <taxon>Streptomycetaceae</taxon>
        <taxon>Peterkaempfera</taxon>
    </lineage>
</organism>
<sequence length="341" mass="36335">MGVTRRNRLDNRLRPGVPGPPPGAAVPPSDPAVRTSVRPRWAQLAPEARESVTAVLGSSVARSLPQAGGFSPGLAVRATLADGRPVFLKGIATDHAAYSMYATEAAVNRALPAQVPVPRLLDAWEAGGWLLMAFEDVGGGHPDLAPGSPDLGAVLHLLDRLPQTVSPSPIPDAPAVADVLQGGFHGWRTLADQHAALDTWSARHLGKLAAIERDWRADSTGDCLLHVDLRADNMLMRDGNALAIDWAYLHQGAPWIDPAFLVPQLIRAGHSPARAEELMADVASWNGAPPEAVTSFAAAQAGYWERSSRLPAPPGVPHLRGYQAEMAAIGRTWIAHRTGWR</sequence>
<dbReference type="OrthoDB" id="2570531at2"/>
<dbReference type="AlphaFoldDB" id="A0A345SZ19"/>
<dbReference type="GO" id="GO:0016740">
    <property type="term" value="F:transferase activity"/>
    <property type="evidence" value="ECO:0007669"/>
    <property type="project" value="UniProtKB-KW"/>
</dbReference>
<evidence type="ECO:0000256" key="1">
    <source>
        <dbReference type="SAM" id="MobiDB-lite"/>
    </source>
</evidence>
<evidence type="ECO:0000313" key="3">
    <source>
        <dbReference type="Proteomes" id="UP000249340"/>
    </source>
</evidence>
<proteinExistence type="predicted"/>